<dbReference type="EMBL" id="BART01011968">
    <property type="protein sequence ID" value="GAG89712.1"/>
    <property type="molecule type" value="Genomic_DNA"/>
</dbReference>
<keyword evidence="1" id="KW-0812">Transmembrane</keyword>
<feature type="transmembrane region" description="Helical" evidence="1">
    <location>
        <begin position="12"/>
        <end position="38"/>
    </location>
</feature>
<protein>
    <submittedName>
        <fullName evidence="2">Uncharacterized protein</fullName>
    </submittedName>
</protein>
<keyword evidence="1" id="KW-0472">Membrane</keyword>
<evidence type="ECO:0000313" key="2">
    <source>
        <dbReference type="EMBL" id="GAG89712.1"/>
    </source>
</evidence>
<name>X1C8U3_9ZZZZ</name>
<comment type="caution">
    <text evidence="2">The sequence shown here is derived from an EMBL/GenBank/DDBJ whole genome shotgun (WGS) entry which is preliminary data.</text>
</comment>
<sequence>MEIFLPGNSSGAMYATYIFNYILHFRIWRLALSCFWFYRPRIWIMDIDRIANRPFKEEIKY</sequence>
<dbReference type="AlphaFoldDB" id="X1C8U3"/>
<evidence type="ECO:0000256" key="1">
    <source>
        <dbReference type="SAM" id="Phobius"/>
    </source>
</evidence>
<organism evidence="2">
    <name type="scientific">marine sediment metagenome</name>
    <dbReference type="NCBI Taxonomy" id="412755"/>
    <lineage>
        <taxon>unclassified sequences</taxon>
        <taxon>metagenomes</taxon>
        <taxon>ecological metagenomes</taxon>
    </lineage>
</organism>
<accession>X1C8U3</accession>
<keyword evidence="1" id="KW-1133">Transmembrane helix</keyword>
<reference evidence="2" key="1">
    <citation type="journal article" date="2014" name="Front. Microbiol.">
        <title>High frequency of phylogenetically diverse reductive dehalogenase-homologous genes in deep subseafloor sedimentary metagenomes.</title>
        <authorList>
            <person name="Kawai M."/>
            <person name="Futagami T."/>
            <person name="Toyoda A."/>
            <person name="Takaki Y."/>
            <person name="Nishi S."/>
            <person name="Hori S."/>
            <person name="Arai W."/>
            <person name="Tsubouchi T."/>
            <person name="Morono Y."/>
            <person name="Uchiyama I."/>
            <person name="Ito T."/>
            <person name="Fujiyama A."/>
            <person name="Inagaki F."/>
            <person name="Takami H."/>
        </authorList>
    </citation>
    <scope>NUCLEOTIDE SEQUENCE</scope>
    <source>
        <strain evidence="2">Expedition CK06-06</strain>
    </source>
</reference>
<proteinExistence type="predicted"/>
<gene>
    <name evidence="2" type="ORF">S01H4_25219</name>
</gene>